<evidence type="ECO:0000313" key="4">
    <source>
        <dbReference type="EMBL" id="NYS47052.1"/>
    </source>
</evidence>
<keyword evidence="5" id="KW-1185">Reference proteome</keyword>
<dbReference type="Proteomes" id="UP000531840">
    <property type="component" value="Unassembled WGS sequence"/>
</dbReference>
<name>A0ABX2T0A3_9BACL</name>
<proteinExistence type="predicted"/>
<organism evidence="4 5">
    <name type="scientific">Gemelliphila palaticanis</name>
    <dbReference type="NCBI Taxonomy" id="81950"/>
    <lineage>
        <taxon>Bacteria</taxon>
        <taxon>Bacillati</taxon>
        <taxon>Bacillota</taxon>
        <taxon>Bacilli</taxon>
        <taxon>Bacillales</taxon>
        <taxon>Gemellaceae</taxon>
        <taxon>Gemelliphila</taxon>
    </lineage>
</organism>
<dbReference type="Pfam" id="PF16729">
    <property type="entry name" value="DUF5067"/>
    <property type="match status" value="1"/>
</dbReference>
<dbReference type="RefSeq" id="WP_179940519.1">
    <property type="nucleotide sequence ID" value="NZ_JACBYF010000003.1"/>
</dbReference>
<evidence type="ECO:0000256" key="1">
    <source>
        <dbReference type="ARBA" id="ARBA00022729"/>
    </source>
</evidence>
<dbReference type="InterPro" id="IPR029050">
    <property type="entry name" value="Immunoprotect_excell_Ig-like"/>
</dbReference>
<dbReference type="PROSITE" id="PS51257">
    <property type="entry name" value="PROKAR_LIPOPROTEIN"/>
    <property type="match status" value="1"/>
</dbReference>
<dbReference type="InterPro" id="IPR031989">
    <property type="entry name" value="DUF5067"/>
</dbReference>
<evidence type="ECO:0000259" key="3">
    <source>
        <dbReference type="Pfam" id="PF16729"/>
    </source>
</evidence>
<comment type="caution">
    <text evidence="4">The sequence shown here is derived from an EMBL/GenBank/DDBJ whole genome shotgun (WGS) entry which is preliminary data.</text>
</comment>
<dbReference type="EMBL" id="JACBYF010000003">
    <property type="protein sequence ID" value="NYS47052.1"/>
    <property type="molecule type" value="Genomic_DNA"/>
</dbReference>
<feature type="chain" id="PRO_5045146692" evidence="2">
    <location>
        <begin position="22"/>
        <end position="173"/>
    </location>
</feature>
<keyword evidence="1 2" id="KW-0732">Signal</keyword>
<gene>
    <name evidence="4" type="ORF">HZY85_02445</name>
</gene>
<accession>A0ABX2T0A3</accession>
<sequence>MNKKLILAVSTLALLSGCSQAKQSNLTKESNNVSSSIPIPKQILYKDAEFKDHFFSSKSVEFKILTNKIIKPGKPGNENGSKAIIQFWFEVKNNSEHKFTPTAEWLHIFKVTQGDNNLIVYPTTNKNIKNDVLYNGEKAVYGLAFELEDDKTPVKLTAEFENKIVGEELFELE</sequence>
<dbReference type="Gene3D" id="2.60.40.1240">
    <property type="match status" value="1"/>
</dbReference>
<evidence type="ECO:0000256" key="2">
    <source>
        <dbReference type="SAM" id="SignalP"/>
    </source>
</evidence>
<feature type="domain" description="DUF5067" evidence="3">
    <location>
        <begin position="46"/>
        <end position="158"/>
    </location>
</feature>
<reference evidence="4 5" key="1">
    <citation type="submission" date="2020-07" db="EMBL/GenBank/DDBJ databases">
        <title>MOT database genomes.</title>
        <authorList>
            <person name="Joseph S."/>
            <person name="Aduse-Opoku J."/>
            <person name="Hashim A."/>
            <person name="Wade W."/>
            <person name="Curtis M."/>
        </authorList>
    </citation>
    <scope>NUCLEOTIDE SEQUENCE [LARGE SCALE GENOMIC DNA]</scope>
    <source>
        <strain evidence="4 5">CIP 106318</strain>
    </source>
</reference>
<protein>
    <submittedName>
        <fullName evidence="4">DUF5067 domain-containing protein</fullName>
    </submittedName>
</protein>
<evidence type="ECO:0000313" key="5">
    <source>
        <dbReference type="Proteomes" id="UP000531840"/>
    </source>
</evidence>
<feature type="signal peptide" evidence="2">
    <location>
        <begin position="1"/>
        <end position="21"/>
    </location>
</feature>